<evidence type="ECO:0000259" key="4">
    <source>
        <dbReference type="Pfam" id="PF00724"/>
    </source>
</evidence>
<dbReference type="eggNOG" id="COG1902">
    <property type="taxonomic scope" value="Bacteria"/>
</dbReference>
<dbReference type="Gene3D" id="3.20.20.70">
    <property type="entry name" value="Aldolase class I"/>
    <property type="match status" value="1"/>
</dbReference>
<comment type="similarity">
    <text evidence="2">Belongs to the NADH:flavin oxidoreductase/NADH oxidase family.</text>
</comment>
<name>Q0B6D3_BURCM</name>
<feature type="domain" description="NADH:flavin oxidoreductase/NADH oxidase N-terminal" evidence="4">
    <location>
        <begin position="5"/>
        <end position="335"/>
    </location>
</feature>
<evidence type="ECO:0000256" key="1">
    <source>
        <dbReference type="ARBA" id="ARBA00001917"/>
    </source>
</evidence>
<reference evidence="5" key="1">
    <citation type="submission" date="2006-08" db="EMBL/GenBank/DDBJ databases">
        <title>Complete sequence of Chromosome 2 of Burkholderia cepacia AMMD.</title>
        <authorList>
            <consortium name="US DOE Joint Genome Institute"/>
            <person name="Copeland A."/>
            <person name="Lucas S."/>
            <person name="Lapidus A."/>
            <person name="Barry K."/>
            <person name="Detter J.C."/>
            <person name="Glavina del Rio T."/>
            <person name="Hammon N."/>
            <person name="Israni S."/>
            <person name="Pitluck S."/>
            <person name="Bruce D."/>
            <person name="Chain P."/>
            <person name="Malfatti S."/>
            <person name="Shin M."/>
            <person name="Vergez L."/>
            <person name="Schmutz J."/>
            <person name="Larimer F."/>
            <person name="Land M."/>
            <person name="Hauser L."/>
            <person name="Kyrpides N."/>
            <person name="Kim E."/>
            <person name="Parke J."/>
            <person name="Coenye T."/>
            <person name="Konstantinidis K."/>
            <person name="Ramette A."/>
            <person name="Tiedje J."/>
            <person name="Richardson P."/>
        </authorList>
    </citation>
    <scope>NUCLEOTIDE SEQUENCE</scope>
    <source>
        <strain evidence="5">AMMD</strain>
    </source>
</reference>
<dbReference type="GO" id="GO:0016628">
    <property type="term" value="F:oxidoreductase activity, acting on the CH-CH group of donors, NAD or NADP as acceptor"/>
    <property type="evidence" value="ECO:0007669"/>
    <property type="project" value="UniProtKB-ARBA"/>
</dbReference>
<proteinExistence type="inferred from homology"/>
<dbReference type="AlphaFoldDB" id="Q0B6D3"/>
<accession>Q0B6D3</accession>
<sequence length="361" mass="38439">MVPTLFDPIRLGAIEAPNRILMAPMTRARGTREHVPTAMMADYYSQRASAGLIISEAIGISRQGLGWPYATGLWTPAQVAGWRKVTDAVHEAGGRIIAQLWHMGRVVHPSFLDGAQPVSSSITTAPGHAHTYEGKQSYAPARALSMNEIPAVIEQFAAAARNALQAGFDGVQLHASNGYLIDQFLRDSANFRSDAYGGSISNRLRLLIEVTEAVADVVGADRTSVRLSPNGETLGVRDSDPVPLFIAAAEALSTVGIAFLELREPPLNGSFGVGYLDPLAARIRPAFKGPLVLNSDFDAARAQAELDAGIGDAVAFGRPFIANPDYPRRLANSIPLASDDPTTWFTQGADGYVDYPGATSA</sequence>
<evidence type="ECO:0000256" key="3">
    <source>
        <dbReference type="ARBA" id="ARBA00023002"/>
    </source>
</evidence>
<organism evidence="5 6">
    <name type="scientific">Burkholderia ambifaria (strain ATCC BAA-244 / DSM 16087 / CCUG 44356 / LMG 19182 / AMMD)</name>
    <name type="common">Burkholderia cepacia (strain AMMD)</name>
    <dbReference type="NCBI Taxonomy" id="339670"/>
    <lineage>
        <taxon>Bacteria</taxon>
        <taxon>Pseudomonadati</taxon>
        <taxon>Pseudomonadota</taxon>
        <taxon>Betaproteobacteria</taxon>
        <taxon>Burkholderiales</taxon>
        <taxon>Burkholderiaceae</taxon>
        <taxon>Burkholderia</taxon>
        <taxon>Burkholderia cepacia complex</taxon>
    </lineage>
</organism>
<dbReference type="FunFam" id="3.20.20.70:FF:000059">
    <property type="entry name" value="N-ethylmaleimide reductase, FMN-linked"/>
    <property type="match status" value="1"/>
</dbReference>
<dbReference type="CDD" id="cd02933">
    <property type="entry name" value="OYE_like_FMN"/>
    <property type="match status" value="1"/>
</dbReference>
<dbReference type="InterPro" id="IPR013785">
    <property type="entry name" value="Aldolase_TIM"/>
</dbReference>
<dbReference type="GO" id="GO:0005829">
    <property type="term" value="C:cytosol"/>
    <property type="evidence" value="ECO:0007669"/>
    <property type="project" value="TreeGrafter"/>
</dbReference>
<dbReference type="GO" id="GO:0010181">
    <property type="term" value="F:FMN binding"/>
    <property type="evidence" value="ECO:0007669"/>
    <property type="project" value="InterPro"/>
</dbReference>
<dbReference type="EMBL" id="CP000441">
    <property type="protein sequence ID" value="ABI90290.1"/>
    <property type="molecule type" value="Genomic_DNA"/>
</dbReference>
<evidence type="ECO:0000313" key="5">
    <source>
        <dbReference type="EMBL" id="ABI90290.1"/>
    </source>
</evidence>
<dbReference type="InterPro" id="IPR045247">
    <property type="entry name" value="Oye-like"/>
</dbReference>
<dbReference type="Proteomes" id="UP000000662">
    <property type="component" value="Chromosome 2"/>
</dbReference>
<dbReference type="SUPFAM" id="SSF51395">
    <property type="entry name" value="FMN-linked oxidoreductases"/>
    <property type="match status" value="1"/>
</dbReference>
<keyword evidence="6" id="KW-1185">Reference proteome</keyword>
<keyword evidence="3" id="KW-0560">Oxidoreductase</keyword>
<protein>
    <submittedName>
        <fullName evidence="5">NADH:flavin oxidoreductase/NADH oxidase</fullName>
    </submittedName>
</protein>
<evidence type="ECO:0000256" key="2">
    <source>
        <dbReference type="ARBA" id="ARBA00005979"/>
    </source>
</evidence>
<dbReference type="PANTHER" id="PTHR22893">
    <property type="entry name" value="NADH OXIDOREDUCTASE-RELATED"/>
    <property type="match status" value="1"/>
</dbReference>
<comment type="cofactor">
    <cofactor evidence="1">
        <name>FMN</name>
        <dbReference type="ChEBI" id="CHEBI:58210"/>
    </cofactor>
</comment>
<dbReference type="Pfam" id="PF00724">
    <property type="entry name" value="Oxidored_FMN"/>
    <property type="match status" value="1"/>
</dbReference>
<dbReference type="KEGG" id="bam:Bamb_4740"/>
<evidence type="ECO:0000313" key="6">
    <source>
        <dbReference type="Proteomes" id="UP000000662"/>
    </source>
</evidence>
<dbReference type="InterPro" id="IPR001155">
    <property type="entry name" value="OxRdtase_FMN_N"/>
</dbReference>
<dbReference type="PANTHER" id="PTHR22893:SF91">
    <property type="entry name" value="NADPH DEHYDROGENASE 2-RELATED"/>
    <property type="match status" value="1"/>
</dbReference>
<gene>
    <name evidence="5" type="ordered locus">Bamb_4740</name>
</gene>